<dbReference type="Pfam" id="PF07484">
    <property type="entry name" value="Collar"/>
    <property type="match status" value="1"/>
</dbReference>
<accession>A0A8X8GWD3</accession>
<dbReference type="SUPFAM" id="SSF88874">
    <property type="entry name" value="Receptor-binding domain of short tail fibre protein gp12"/>
    <property type="match status" value="1"/>
</dbReference>
<feature type="domain" description="Phage tail collar" evidence="1">
    <location>
        <begin position="36"/>
        <end position="91"/>
    </location>
</feature>
<dbReference type="RefSeq" id="WP_152827298.1">
    <property type="nucleotide sequence ID" value="NZ_WHUT02000008.1"/>
</dbReference>
<dbReference type="InterPro" id="IPR011083">
    <property type="entry name" value="Phage_tail_collar_dom"/>
</dbReference>
<sequence length="206" mass="20617">MKSLGQMLSAACAIGLGLAATGTPDRAEAGVEPYLGDIMIVGFGFCPTGWTQASGQLVGIGQNQALFALLGTQFGGDGTTNFALPNLSGRITIGQGNGPNLSPHVAGQVAGSETKTMTLATMAAHSHVVNVNNEDGDLPGPGGKLLAAAPTGGSGNETIYSQQPPNVTMNPTMISAAGGSAPTNTQDPFLVLTHCIATSGSFPPRP</sequence>
<organism evidence="2 3">
    <name type="scientific">Fertoeibacter niger</name>
    <dbReference type="NCBI Taxonomy" id="2656921"/>
    <lineage>
        <taxon>Bacteria</taxon>
        <taxon>Pseudomonadati</taxon>
        <taxon>Pseudomonadota</taxon>
        <taxon>Alphaproteobacteria</taxon>
        <taxon>Rhodobacterales</taxon>
        <taxon>Paracoccaceae</taxon>
        <taxon>Fertoeibacter</taxon>
    </lineage>
</organism>
<dbReference type="InterPro" id="IPR037053">
    <property type="entry name" value="Phage_tail_collar_dom_sf"/>
</dbReference>
<dbReference type="EMBL" id="WHUT02000008">
    <property type="protein sequence ID" value="NUB45594.1"/>
    <property type="molecule type" value="Genomic_DNA"/>
</dbReference>
<reference evidence="2" key="1">
    <citation type="submission" date="2020-05" db="EMBL/GenBank/DDBJ databases">
        <title>Fertoebacter nigrum gen. nov., sp. nov., a new member of the family Rhodobacteraceae.</title>
        <authorList>
            <person name="Szuroczki S."/>
            <person name="Abbaszade G."/>
            <person name="Buni D."/>
            <person name="Schumann P."/>
            <person name="Toth E."/>
        </authorList>
    </citation>
    <scope>NUCLEOTIDE SEQUENCE</scope>
    <source>
        <strain evidence="2">RG-N-1a</strain>
    </source>
</reference>
<evidence type="ECO:0000313" key="2">
    <source>
        <dbReference type="EMBL" id="NUB45594.1"/>
    </source>
</evidence>
<protein>
    <submittedName>
        <fullName evidence="2">Tail fiber protein</fullName>
    </submittedName>
</protein>
<name>A0A8X8GWD3_9RHOB</name>
<gene>
    <name evidence="2" type="ORF">GEU84_014435</name>
</gene>
<comment type="caution">
    <text evidence="2">The sequence shown here is derived from an EMBL/GenBank/DDBJ whole genome shotgun (WGS) entry which is preliminary data.</text>
</comment>
<dbReference type="AlphaFoldDB" id="A0A8X8GWD3"/>
<dbReference type="Gene3D" id="3.90.1340.10">
    <property type="entry name" value="Phage tail collar domain"/>
    <property type="match status" value="1"/>
</dbReference>
<proteinExistence type="predicted"/>
<evidence type="ECO:0000313" key="3">
    <source>
        <dbReference type="Proteomes" id="UP000484076"/>
    </source>
</evidence>
<dbReference type="Proteomes" id="UP000484076">
    <property type="component" value="Unassembled WGS sequence"/>
</dbReference>
<evidence type="ECO:0000259" key="1">
    <source>
        <dbReference type="Pfam" id="PF07484"/>
    </source>
</evidence>
<keyword evidence="3" id="KW-1185">Reference proteome</keyword>